<sequence>MHSAILLGIRDKWEEWGEMESQRKKNAIRRRYANARAWPTFQVPCHPLSPIHLINFSTDSDSTQDKSWVELFYDV</sequence>
<organism evidence="1 2">
    <name type="scientific">Moorena producens (strain JHB)</name>
    <dbReference type="NCBI Taxonomy" id="1454205"/>
    <lineage>
        <taxon>Bacteria</taxon>
        <taxon>Bacillati</taxon>
        <taxon>Cyanobacteriota</taxon>
        <taxon>Cyanophyceae</taxon>
        <taxon>Coleofasciculales</taxon>
        <taxon>Coleofasciculaceae</taxon>
        <taxon>Moorena</taxon>
    </lineage>
</organism>
<protein>
    <submittedName>
        <fullName evidence="1">Uncharacterized protein</fullName>
    </submittedName>
</protein>
<accession>A0A1D9FU69</accession>
<dbReference type="AlphaFoldDB" id="A0A1D9FU69"/>
<reference evidence="2" key="1">
    <citation type="submission" date="2016-10" db="EMBL/GenBank/DDBJ databases">
        <title>Comparative genomics uncovers the prolific and rare metabolic potential of the cyanobacterial genus Moorea.</title>
        <authorList>
            <person name="Leao T."/>
            <person name="Castelao G."/>
            <person name="Korobeynikov A."/>
            <person name="Monroe E.A."/>
            <person name="Podell S."/>
            <person name="Glukhov E."/>
            <person name="Allen E."/>
            <person name="Gerwick W.H."/>
            <person name="Gerwick L."/>
        </authorList>
    </citation>
    <scope>NUCLEOTIDE SEQUENCE [LARGE SCALE GENOMIC DNA]</scope>
    <source>
        <strain evidence="2">JHB</strain>
    </source>
</reference>
<dbReference type="Proteomes" id="UP000176944">
    <property type="component" value="Chromosome"/>
</dbReference>
<dbReference type="EMBL" id="CP017708">
    <property type="protein sequence ID" value="AOY78897.1"/>
    <property type="molecule type" value="Genomic_DNA"/>
</dbReference>
<name>A0A1D9FU69_MOOP1</name>
<proteinExistence type="predicted"/>
<evidence type="ECO:0000313" key="2">
    <source>
        <dbReference type="Proteomes" id="UP000176944"/>
    </source>
</evidence>
<gene>
    <name evidence="1" type="ORF">BJP36_02275</name>
</gene>
<evidence type="ECO:0000313" key="1">
    <source>
        <dbReference type="EMBL" id="AOY78897.1"/>
    </source>
</evidence>